<dbReference type="Proteomes" id="UP001153069">
    <property type="component" value="Unassembled WGS sequence"/>
</dbReference>
<sequence length="322" mass="36727">MHHFLDNLQDIFNDERLDQFELFEHLYSRFPKALVYIEAPNKLSPFATAIQMDFPGSHKSFMISHIPRSTRHLDFGEYCPYEEDDFDYNEEECVGFDTTSDAMASGLNRMTDLQSLRLKICYQDEKLIDPVCNLITAGKLEFLVVSATPQNADEDPPSSLFSPIFDSIKGSALLEFGLLGLQDSNLACSYQDLILEILKSNFTLRQTHISALPAYEDCSNRSKKQRDIDYYTTLNRYGRSLVRHPETHWIEIFDNLAQAAQRSEPEHPTWTSAVPVLYGLLREAPGKWSVSAGVEQVARPRGNPRLSLKRKASHSLDRRSLG</sequence>
<comment type="caution">
    <text evidence="2">The sequence shown here is derived from an EMBL/GenBank/DDBJ whole genome shotgun (WGS) entry which is preliminary data.</text>
</comment>
<dbReference type="AlphaFoldDB" id="A0A9N8ES93"/>
<evidence type="ECO:0000313" key="2">
    <source>
        <dbReference type="EMBL" id="CAB9527197.1"/>
    </source>
</evidence>
<organism evidence="2 3">
    <name type="scientific">Seminavis robusta</name>
    <dbReference type="NCBI Taxonomy" id="568900"/>
    <lineage>
        <taxon>Eukaryota</taxon>
        <taxon>Sar</taxon>
        <taxon>Stramenopiles</taxon>
        <taxon>Ochrophyta</taxon>
        <taxon>Bacillariophyta</taxon>
        <taxon>Bacillariophyceae</taxon>
        <taxon>Bacillariophycidae</taxon>
        <taxon>Naviculales</taxon>
        <taxon>Naviculaceae</taxon>
        <taxon>Seminavis</taxon>
    </lineage>
</organism>
<evidence type="ECO:0000313" key="3">
    <source>
        <dbReference type="Proteomes" id="UP001153069"/>
    </source>
</evidence>
<accession>A0A9N8ES93</accession>
<keyword evidence="3" id="KW-1185">Reference proteome</keyword>
<reference evidence="2" key="1">
    <citation type="submission" date="2020-06" db="EMBL/GenBank/DDBJ databases">
        <authorList>
            <consortium name="Plant Systems Biology data submission"/>
        </authorList>
    </citation>
    <scope>NUCLEOTIDE SEQUENCE</scope>
    <source>
        <strain evidence="2">D6</strain>
    </source>
</reference>
<feature type="region of interest" description="Disordered" evidence="1">
    <location>
        <begin position="301"/>
        <end position="322"/>
    </location>
</feature>
<gene>
    <name evidence="2" type="ORF">SEMRO_1955_G307720.1</name>
</gene>
<proteinExistence type="predicted"/>
<evidence type="ECO:0000256" key="1">
    <source>
        <dbReference type="SAM" id="MobiDB-lite"/>
    </source>
</evidence>
<name>A0A9N8ES93_9STRA</name>
<dbReference type="EMBL" id="CAICTM010001953">
    <property type="protein sequence ID" value="CAB9527197.1"/>
    <property type="molecule type" value="Genomic_DNA"/>
</dbReference>
<protein>
    <submittedName>
        <fullName evidence="2">Uncharacterized protein</fullName>
    </submittedName>
</protein>